<evidence type="ECO:0000256" key="1">
    <source>
        <dbReference type="SAM" id="Phobius"/>
    </source>
</evidence>
<dbReference type="PANTHER" id="PTHR38457">
    <property type="entry name" value="REGULATOR ABRB-RELATED"/>
    <property type="match status" value="1"/>
</dbReference>
<sequence length="360" mass="37522">MKPAPQPAAPLTDKKPVVQWALLLVCSVLLAGLFELVHLPAALLVGPMLVAIMLGSNGATVRVPRPLFVSAQALIGCLVASSISAGIFVTFAAEWPLFLSAAIATVAASSFLGWFISRLKVLPGTTAVWGSAPGAATAMVLMADAFGADARLVAFMQYLRVIMVSIAAAVIARLWVDTAGVEAPGIAWFPSIVWPAFGAMIGVAIVGGTLGYLLRIPSPYFVGAMLVGAVVHLGFGIELQLPEWLLAIGYTLVGWSIGLNFTRPILRHAARALPQVVGSIAALMAFCGALAFGLHMILGVDPLTAYLATSPGGMDSIAIIAAASKDVDLSFVLTLQMLRFLIVLLFGPALARLVARAIKD</sequence>
<feature type="transmembrane region" description="Helical" evidence="1">
    <location>
        <begin position="220"/>
        <end position="237"/>
    </location>
</feature>
<feature type="transmembrane region" description="Helical" evidence="1">
    <location>
        <begin position="158"/>
        <end position="176"/>
    </location>
</feature>
<dbReference type="AlphaFoldDB" id="A0A380WIQ7"/>
<keyword evidence="1" id="KW-0472">Membrane</keyword>
<accession>A0A380WIQ7</accession>
<keyword evidence="2" id="KW-0560">Oxidoreductase</keyword>
<keyword evidence="1" id="KW-0812">Transmembrane</keyword>
<proteinExistence type="predicted"/>
<name>A0A380WIQ7_AMIAI</name>
<dbReference type="PIRSF" id="PIRSF038991">
    <property type="entry name" value="Protein_AbrB"/>
    <property type="match status" value="1"/>
</dbReference>
<dbReference type="NCBIfam" id="TIGR03082">
    <property type="entry name" value="Gneg_AbrB_dup"/>
    <property type="match status" value="2"/>
</dbReference>
<dbReference type="GO" id="GO:0016020">
    <property type="term" value="C:membrane"/>
    <property type="evidence" value="ECO:0007669"/>
    <property type="project" value="InterPro"/>
</dbReference>
<feature type="transmembrane region" description="Helical" evidence="1">
    <location>
        <begin position="243"/>
        <end position="261"/>
    </location>
</feature>
<feature type="transmembrane region" description="Helical" evidence="1">
    <location>
        <begin position="17"/>
        <end position="34"/>
    </location>
</feature>
<evidence type="ECO:0000313" key="2">
    <source>
        <dbReference type="EMBL" id="SUU88800.1"/>
    </source>
</evidence>
<dbReference type="PANTHER" id="PTHR38457:SF1">
    <property type="entry name" value="REGULATOR ABRB-RELATED"/>
    <property type="match status" value="1"/>
</dbReference>
<dbReference type="OrthoDB" id="9809910at2"/>
<dbReference type="Proteomes" id="UP000254701">
    <property type="component" value="Unassembled WGS sequence"/>
</dbReference>
<dbReference type="GO" id="GO:0010468">
    <property type="term" value="P:regulation of gene expression"/>
    <property type="evidence" value="ECO:0007669"/>
    <property type="project" value="InterPro"/>
</dbReference>
<feature type="transmembrane region" description="Helical" evidence="1">
    <location>
        <begin position="273"/>
        <end position="298"/>
    </location>
</feature>
<reference evidence="2 3" key="1">
    <citation type="submission" date="2018-06" db="EMBL/GenBank/DDBJ databases">
        <authorList>
            <consortium name="Pathogen Informatics"/>
            <person name="Doyle S."/>
        </authorList>
    </citation>
    <scope>NUCLEOTIDE SEQUENCE [LARGE SCALE GENOMIC DNA]</scope>
    <source>
        <strain evidence="2 3">NCTC10684</strain>
    </source>
</reference>
<dbReference type="RefSeq" id="WP_115731081.1">
    <property type="nucleotide sequence ID" value="NZ_BAAAVY010000019.1"/>
</dbReference>
<gene>
    <name evidence="2" type="ORF">NCTC10684_02029</name>
</gene>
<dbReference type="Pfam" id="PF05145">
    <property type="entry name" value="AbrB"/>
    <property type="match status" value="1"/>
</dbReference>
<evidence type="ECO:0000313" key="3">
    <source>
        <dbReference type="Proteomes" id="UP000254701"/>
    </source>
</evidence>
<dbReference type="GO" id="GO:0004497">
    <property type="term" value="F:monooxygenase activity"/>
    <property type="evidence" value="ECO:0007669"/>
    <property type="project" value="UniProtKB-KW"/>
</dbReference>
<dbReference type="EMBL" id="UFSM01000001">
    <property type="protein sequence ID" value="SUU88800.1"/>
    <property type="molecule type" value="Genomic_DNA"/>
</dbReference>
<feature type="transmembrane region" description="Helical" evidence="1">
    <location>
        <begin position="41"/>
        <end position="61"/>
    </location>
</feature>
<protein>
    <submittedName>
        <fullName evidence="2">Ammonia monooxygenase</fullName>
    </submittedName>
</protein>
<feature type="transmembrane region" description="Helical" evidence="1">
    <location>
        <begin position="188"/>
        <end position="213"/>
    </location>
</feature>
<feature type="transmembrane region" description="Helical" evidence="1">
    <location>
        <begin position="67"/>
        <end position="90"/>
    </location>
</feature>
<feature type="transmembrane region" description="Helical" evidence="1">
    <location>
        <begin position="337"/>
        <end position="355"/>
    </location>
</feature>
<organism evidence="2 3">
    <name type="scientific">Aminobacter aminovorans</name>
    <name type="common">Chelatobacter heintzii</name>
    <dbReference type="NCBI Taxonomy" id="83263"/>
    <lineage>
        <taxon>Bacteria</taxon>
        <taxon>Pseudomonadati</taxon>
        <taxon>Pseudomonadota</taxon>
        <taxon>Alphaproteobacteria</taxon>
        <taxon>Hyphomicrobiales</taxon>
        <taxon>Phyllobacteriaceae</taxon>
        <taxon>Aminobacter</taxon>
    </lineage>
</organism>
<keyword evidence="1" id="KW-1133">Transmembrane helix</keyword>
<feature type="transmembrane region" description="Helical" evidence="1">
    <location>
        <begin position="97"/>
        <end position="116"/>
    </location>
</feature>
<keyword evidence="2" id="KW-0503">Monooxygenase</keyword>
<dbReference type="InterPro" id="IPR017516">
    <property type="entry name" value="AbrB_dup"/>
</dbReference>
<dbReference type="InterPro" id="IPR007820">
    <property type="entry name" value="AbrB_fam"/>
</dbReference>